<name>A0A6P5AM54_BRABE</name>
<evidence type="ECO:0000313" key="1">
    <source>
        <dbReference type="Proteomes" id="UP000515135"/>
    </source>
</evidence>
<sequence>MILAASELAMHQERVSRHYKGITTALNELKSRFTDLNSEHNRMFEQFREHIENMEHIFINATKSTKRLLQTELEKFMDTIRVSLRQFRGFLDDTLATLRESKARFRMSFKLFSDGGNFSPEEIEEYRKKLERMANKIDSAEGFVMADLEGMEARRLDQATEVVNKFEHR</sequence>
<evidence type="ECO:0000313" key="2">
    <source>
        <dbReference type="RefSeq" id="XP_019644127.1"/>
    </source>
</evidence>
<dbReference type="PANTHER" id="PTHR21444">
    <property type="entry name" value="COILED-COIL DOMAIN-CONTAINING PROTEIN 180"/>
    <property type="match status" value="1"/>
</dbReference>
<keyword evidence="1" id="KW-1185">Reference proteome</keyword>
<gene>
    <name evidence="2" type="primary">LOC109485134</name>
</gene>
<protein>
    <submittedName>
        <fullName evidence="2">Uncharacterized protein LOC109485134</fullName>
    </submittedName>
</protein>
<accession>A0A6P5AM54</accession>
<dbReference type="AlphaFoldDB" id="A0A6P5AM54"/>
<dbReference type="OrthoDB" id="431588at2759"/>
<dbReference type="RefSeq" id="XP_019644127.1">
    <property type="nucleotide sequence ID" value="XM_019788568.1"/>
</dbReference>
<proteinExistence type="predicted"/>
<dbReference type="GeneID" id="109485134"/>
<organism evidence="1 2">
    <name type="scientific">Branchiostoma belcheri</name>
    <name type="common">Amphioxus</name>
    <dbReference type="NCBI Taxonomy" id="7741"/>
    <lineage>
        <taxon>Eukaryota</taxon>
        <taxon>Metazoa</taxon>
        <taxon>Chordata</taxon>
        <taxon>Cephalochordata</taxon>
        <taxon>Leptocardii</taxon>
        <taxon>Amphioxiformes</taxon>
        <taxon>Branchiostomatidae</taxon>
        <taxon>Branchiostoma</taxon>
    </lineage>
</organism>
<dbReference type="KEGG" id="bbel:109485134"/>
<reference evidence="2" key="1">
    <citation type="submission" date="2025-08" db="UniProtKB">
        <authorList>
            <consortium name="RefSeq"/>
        </authorList>
    </citation>
    <scope>IDENTIFICATION</scope>
    <source>
        <tissue evidence="2">Gonad</tissue>
    </source>
</reference>
<dbReference type="Proteomes" id="UP000515135">
    <property type="component" value="Unplaced"/>
</dbReference>
<dbReference type="PANTHER" id="PTHR21444:SF14">
    <property type="entry name" value="COILED-COIL DOMAIN-CONTAINING PROTEIN 180"/>
    <property type="match status" value="1"/>
</dbReference>